<protein>
    <submittedName>
        <fullName evidence="1">Uncharacterized protein</fullName>
    </submittedName>
</protein>
<evidence type="ECO:0000313" key="1">
    <source>
        <dbReference type="EMBL" id="MQY04142.1"/>
    </source>
</evidence>
<reference evidence="1 2" key="1">
    <citation type="submission" date="2019-10" db="EMBL/GenBank/DDBJ databases">
        <title>Actinomadura rubteroloni sp. nov. and Actinomadura macrotermitis sp. nov., isolated from the gut of fungus growing-termite Macrotermes natalensis.</title>
        <authorList>
            <person name="Benndorf R."/>
            <person name="Martin K."/>
            <person name="Kuefner M."/>
            <person name="De Beer W."/>
            <person name="Kaster A.-K."/>
            <person name="Vollmers J."/>
            <person name="Poulsen M."/>
            <person name="Beemelmanns C."/>
        </authorList>
    </citation>
    <scope>NUCLEOTIDE SEQUENCE [LARGE SCALE GENOMIC DNA]</scope>
    <source>
        <strain evidence="1 2">RB68</strain>
    </source>
</reference>
<dbReference type="Proteomes" id="UP000487268">
    <property type="component" value="Unassembled WGS sequence"/>
</dbReference>
<name>A0A7K0BTC0_9ACTN</name>
<organism evidence="1 2">
    <name type="scientific">Actinomadura macrotermitis</name>
    <dbReference type="NCBI Taxonomy" id="2585200"/>
    <lineage>
        <taxon>Bacteria</taxon>
        <taxon>Bacillati</taxon>
        <taxon>Actinomycetota</taxon>
        <taxon>Actinomycetes</taxon>
        <taxon>Streptosporangiales</taxon>
        <taxon>Thermomonosporaceae</taxon>
        <taxon>Actinomadura</taxon>
    </lineage>
</organism>
<keyword evidence="2" id="KW-1185">Reference proteome</keyword>
<evidence type="ECO:0000313" key="2">
    <source>
        <dbReference type="Proteomes" id="UP000487268"/>
    </source>
</evidence>
<dbReference type="EMBL" id="WEGH01000001">
    <property type="protein sequence ID" value="MQY04142.1"/>
    <property type="molecule type" value="Genomic_DNA"/>
</dbReference>
<dbReference type="RefSeq" id="WP_153531954.1">
    <property type="nucleotide sequence ID" value="NZ_WEGH01000001.1"/>
</dbReference>
<accession>A0A7K0BTC0</accession>
<dbReference type="AlphaFoldDB" id="A0A7K0BTC0"/>
<comment type="caution">
    <text evidence="1">The sequence shown here is derived from an EMBL/GenBank/DDBJ whole genome shotgun (WGS) entry which is preliminary data.</text>
</comment>
<sequence length="129" mass="14065">MSTALESLEMTPDDVRDLIGQLEEESPAVAHLMTAFADLADALESEELLDGVYEQTADMRRPHLRVLVALTGHALERLSAGLNAVELETRVPAGAEALEPWESAVETAGQVLESLAEDLARRGERDREN</sequence>
<gene>
    <name evidence="1" type="ORF">ACRB68_21930</name>
</gene>
<proteinExistence type="predicted"/>